<feature type="compositionally biased region" description="Low complexity" evidence="2">
    <location>
        <begin position="244"/>
        <end position="256"/>
    </location>
</feature>
<feature type="region of interest" description="Disordered" evidence="2">
    <location>
        <begin position="297"/>
        <end position="320"/>
    </location>
</feature>
<evidence type="ECO:0000256" key="1">
    <source>
        <dbReference type="SAM" id="Coils"/>
    </source>
</evidence>
<dbReference type="EMBL" id="CAJVPK010004427">
    <property type="protein sequence ID" value="CAG8636552.1"/>
    <property type="molecule type" value="Genomic_DNA"/>
</dbReference>
<dbReference type="Proteomes" id="UP000789706">
    <property type="component" value="Unassembled WGS sequence"/>
</dbReference>
<proteinExistence type="predicted"/>
<feature type="compositionally biased region" description="Basic and acidic residues" evidence="2">
    <location>
        <begin position="213"/>
        <end position="230"/>
    </location>
</feature>
<dbReference type="AlphaFoldDB" id="A0A9N9GZL4"/>
<accession>A0A9N9GZL4</accession>
<feature type="non-terminal residue" evidence="3">
    <location>
        <position position="1"/>
    </location>
</feature>
<dbReference type="OrthoDB" id="2423892at2759"/>
<protein>
    <submittedName>
        <fullName evidence="3">1880_t:CDS:1</fullName>
    </submittedName>
</protein>
<evidence type="ECO:0000313" key="4">
    <source>
        <dbReference type="Proteomes" id="UP000789706"/>
    </source>
</evidence>
<name>A0A9N9GZL4_9GLOM</name>
<evidence type="ECO:0000313" key="3">
    <source>
        <dbReference type="EMBL" id="CAG8636552.1"/>
    </source>
</evidence>
<keyword evidence="1" id="KW-0175">Coiled coil</keyword>
<gene>
    <name evidence="3" type="ORF">DEBURN_LOCUS10994</name>
</gene>
<keyword evidence="4" id="KW-1185">Reference proteome</keyword>
<sequence>DWREDSSRARVFYLLTFFVRLIEHIRFCIKMANTQSKVDSLEEQNSKLVAEIAELKREKAEFLTKEAGFIARIIELEHTLKDYEARFVNLERKDNEKSIHMAKIDDEIKEIKNSSVNATLTEMENSVDNPASDITNNASNSDELNSGISTSVKAHNAPNSNVSDNASNSETKIKYPTSSICMETKSSEGEEIEFLERAHKEWIRDEIKERNRDKKLSRNNEASTFRDQELIQKNSTPKIEPNASEPISQTQSTISSESGAHCSAIIKTPYNQKVEQGLICELSTFTNEKSLSNSISDKQILDGDDSSAKHPASQTPGSASHLAHLFDKAKKTGQKEILRWYCYSEEFEIKVRDISLKNEHNDQMARTQIYNEMEPFLPGIKRDVGLVNEQTEYQKVIGVKNLHAHVTSDDISTESHVSGSSSSKAYTEETGFDPWITSESPQIEKTDNHLSGMIKISKFPEEKDVIIEAVHKRFPFLSYTNSNAWYRD</sequence>
<feature type="region of interest" description="Disordered" evidence="2">
    <location>
        <begin position="213"/>
        <end position="256"/>
    </location>
</feature>
<comment type="caution">
    <text evidence="3">The sequence shown here is derived from an EMBL/GenBank/DDBJ whole genome shotgun (WGS) entry which is preliminary data.</text>
</comment>
<reference evidence="3" key="1">
    <citation type="submission" date="2021-06" db="EMBL/GenBank/DDBJ databases">
        <authorList>
            <person name="Kallberg Y."/>
            <person name="Tangrot J."/>
            <person name="Rosling A."/>
        </authorList>
    </citation>
    <scope>NUCLEOTIDE SEQUENCE</scope>
    <source>
        <strain evidence="3">AZ414A</strain>
    </source>
</reference>
<evidence type="ECO:0000256" key="2">
    <source>
        <dbReference type="SAM" id="MobiDB-lite"/>
    </source>
</evidence>
<feature type="non-terminal residue" evidence="3">
    <location>
        <position position="488"/>
    </location>
</feature>
<feature type="coiled-coil region" evidence="1">
    <location>
        <begin position="31"/>
        <end position="93"/>
    </location>
</feature>
<organism evidence="3 4">
    <name type="scientific">Diversispora eburnea</name>
    <dbReference type="NCBI Taxonomy" id="1213867"/>
    <lineage>
        <taxon>Eukaryota</taxon>
        <taxon>Fungi</taxon>
        <taxon>Fungi incertae sedis</taxon>
        <taxon>Mucoromycota</taxon>
        <taxon>Glomeromycotina</taxon>
        <taxon>Glomeromycetes</taxon>
        <taxon>Diversisporales</taxon>
        <taxon>Diversisporaceae</taxon>
        <taxon>Diversispora</taxon>
    </lineage>
</organism>